<dbReference type="GO" id="GO:0004794">
    <property type="term" value="F:threonine deaminase activity"/>
    <property type="evidence" value="ECO:0007669"/>
    <property type="project" value="TreeGrafter"/>
</dbReference>
<evidence type="ECO:0000259" key="4">
    <source>
        <dbReference type="Pfam" id="PF00291"/>
    </source>
</evidence>
<comment type="cofactor">
    <cofactor evidence="1">
        <name>pyridoxal 5'-phosphate</name>
        <dbReference type="ChEBI" id="CHEBI:597326"/>
    </cofactor>
</comment>
<dbReference type="RefSeq" id="WP_235058164.1">
    <property type="nucleotide sequence ID" value="NZ_JAKFHA010000048.1"/>
</dbReference>
<dbReference type="AlphaFoldDB" id="A0AA41Q856"/>
<dbReference type="PANTHER" id="PTHR48078">
    <property type="entry name" value="THREONINE DEHYDRATASE, MITOCHONDRIAL-RELATED"/>
    <property type="match status" value="1"/>
</dbReference>
<organism evidence="5 6">
    <name type="scientific">Yinghuangia soli</name>
    <dbReference type="NCBI Taxonomy" id="2908204"/>
    <lineage>
        <taxon>Bacteria</taxon>
        <taxon>Bacillati</taxon>
        <taxon>Actinomycetota</taxon>
        <taxon>Actinomycetes</taxon>
        <taxon>Kitasatosporales</taxon>
        <taxon>Streptomycetaceae</taxon>
        <taxon>Yinghuangia</taxon>
    </lineage>
</organism>
<dbReference type="Gene3D" id="3.40.50.1100">
    <property type="match status" value="2"/>
</dbReference>
<proteinExistence type="predicted"/>
<keyword evidence="6" id="KW-1185">Reference proteome</keyword>
<dbReference type="InterPro" id="IPR001926">
    <property type="entry name" value="TrpB-like_PALP"/>
</dbReference>
<keyword evidence="3" id="KW-0456">Lyase</keyword>
<evidence type="ECO:0000313" key="5">
    <source>
        <dbReference type="EMBL" id="MCF2533389.1"/>
    </source>
</evidence>
<feature type="domain" description="Tryptophan synthase beta chain-like PALP" evidence="4">
    <location>
        <begin position="21"/>
        <end position="304"/>
    </location>
</feature>
<keyword evidence="2" id="KW-0663">Pyridoxal phosphate</keyword>
<dbReference type="SUPFAM" id="SSF53686">
    <property type="entry name" value="Tryptophan synthase beta subunit-like PLP-dependent enzymes"/>
    <property type="match status" value="1"/>
</dbReference>
<evidence type="ECO:0000313" key="6">
    <source>
        <dbReference type="Proteomes" id="UP001165378"/>
    </source>
</evidence>
<comment type="caution">
    <text evidence="5">The sequence shown here is derived from an EMBL/GenBank/DDBJ whole genome shotgun (WGS) entry which is preliminary data.</text>
</comment>
<accession>A0AA41Q856</accession>
<gene>
    <name evidence="5" type="ORF">LZ495_40080</name>
</gene>
<sequence>MPDDISAPYDLARARAVVARHLVPTPLIATGLAPGALLKLETMQPVGAFKVRGALAALDALPPGASAVTASAGNHALGMAYAAGPTGREVTVVVARDASPAKIAKLRGSPIELVLHGSGFDEAEGHALKLAAERGAHYVSAYAHPDVIAGQATIGTEIAAEVPGPLTVVCAVGGGGLAAGLALWAREHGDARVVGVEVEASRAVSTAVHAGRIMPCEIGDSIADGLTGNLEDGCPTPDVLRAGVRDGTVRLTHVSESEVHDAMRWLFTHHGIVVEGAGAAAAAAVLAGRVPAPDRGRLAVVLSGRNITADAYAKVLHHD</sequence>
<reference evidence="5" key="1">
    <citation type="submission" date="2022-01" db="EMBL/GenBank/DDBJ databases">
        <title>Genome-Based Taxonomic Classification of the Phylum Actinobacteria.</title>
        <authorList>
            <person name="Gao Y."/>
        </authorList>
    </citation>
    <scope>NUCLEOTIDE SEQUENCE</scope>
    <source>
        <strain evidence="5">KLBMP 8922</strain>
    </source>
</reference>
<dbReference type="GO" id="GO:0003941">
    <property type="term" value="F:L-serine ammonia-lyase activity"/>
    <property type="evidence" value="ECO:0007669"/>
    <property type="project" value="TreeGrafter"/>
</dbReference>
<name>A0AA41Q856_9ACTN</name>
<dbReference type="EMBL" id="JAKFHA010000048">
    <property type="protein sequence ID" value="MCF2533389.1"/>
    <property type="molecule type" value="Genomic_DNA"/>
</dbReference>
<evidence type="ECO:0000256" key="2">
    <source>
        <dbReference type="ARBA" id="ARBA00022898"/>
    </source>
</evidence>
<dbReference type="InterPro" id="IPR036052">
    <property type="entry name" value="TrpB-like_PALP_sf"/>
</dbReference>
<dbReference type="GO" id="GO:0009097">
    <property type="term" value="P:isoleucine biosynthetic process"/>
    <property type="evidence" value="ECO:0007669"/>
    <property type="project" value="TreeGrafter"/>
</dbReference>
<protein>
    <submittedName>
        <fullName evidence="5">Pyridoxal-phosphate dependent enzyme</fullName>
    </submittedName>
</protein>
<dbReference type="Proteomes" id="UP001165378">
    <property type="component" value="Unassembled WGS sequence"/>
</dbReference>
<dbReference type="PANTHER" id="PTHR48078:SF6">
    <property type="entry name" value="L-THREONINE DEHYDRATASE CATABOLIC TDCB"/>
    <property type="match status" value="1"/>
</dbReference>
<evidence type="ECO:0000256" key="1">
    <source>
        <dbReference type="ARBA" id="ARBA00001933"/>
    </source>
</evidence>
<evidence type="ECO:0000256" key="3">
    <source>
        <dbReference type="ARBA" id="ARBA00023239"/>
    </source>
</evidence>
<dbReference type="GO" id="GO:0006567">
    <property type="term" value="P:L-threonine catabolic process"/>
    <property type="evidence" value="ECO:0007669"/>
    <property type="project" value="TreeGrafter"/>
</dbReference>
<dbReference type="Pfam" id="PF00291">
    <property type="entry name" value="PALP"/>
    <property type="match status" value="1"/>
</dbReference>
<dbReference type="GO" id="GO:0006565">
    <property type="term" value="P:L-serine catabolic process"/>
    <property type="evidence" value="ECO:0007669"/>
    <property type="project" value="TreeGrafter"/>
</dbReference>
<dbReference type="InterPro" id="IPR050147">
    <property type="entry name" value="Ser/Thr_Dehydratase"/>
</dbReference>